<evidence type="ECO:0000313" key="2">
    <source>
        <dbReference type="Proteomes" id="UP000325291"/>
    </source>
</evidence>
<keyword evidence="2" id="KW-1185">Reference proteome</keyword>
<name>A0A5A9YR41_9RHOB</name>
<dbReference type="AlphaFoldDB" id="A0A5A9YR41"/>
<feature type="non-terminal residue" evidence="1">
    <location>
        <position position="1"/>
    </location>
</feature>
<dbReference type="SUPFAM" id="SSF52540">
    <property type="entry name" value="P-loop containing nucleoside triphosphate hydrolases"/>
    <property type="match status" value="1"/>
</dbReference>
<dbReference type="Gene3D" id="3.40.50.11180">
    <property type="match status" value="1"/>
</dbReference>
<sequence length="117" mass="12883">RLPSLPASAGKQHWGNLPGAALSLAVAEAASSAKRFTLLLTADSQNAERLEQELRFFAPDLPVLHFPDWETLPYDVFSPHQDIISQRIAALYQLPQLKHGVLVVPISTALHRLAPTR</sequence>
<proteinExistence type="predicted"/>
<dbReference type="RefSeq" id="WP_223145570.1">
    <property type="nucleotide sequence ID" value="NZ_VINQ01000239.1"/>
</dbReference>
<feature type="non-terminal residue" evidence="1">
    <location>
        <position position="117"/>
    </location>
</feature>
<protein>
    <submittedName>
        <fullName evidence="1">Transcription-repair coupling factor</fullName>
    </submittedName>
</protein>
<dbReference type="InterPro" id="IPR027417">
    <property type="entry name" value="P-loop_NTPase"/>
</dbReference>
<accession>A0A5A9YR41</accession>
<reference evidence="1 2" key="1">
    <citation type="submission" date="2019-07" db="EMBL/GenBank/DDBJ databases">
        <title>Aquicoccus porphyridii gen. nov., sp. nov., isolated from a small marine red alga, Porphyridium marinum.</title>
        <authorList>
            <person name="Liu L."/>
        </authorList>
    </citation>
    <scope>NUCLEOTIDE SEQUENCE [LARGE SCALE GENOMIC DNA]</scope>
    <source>
        <strain evidence="1 2">L1 8-17</strain>
    </source>
</reference>
<organism evidence="1 2">
    <name type="scientific">Aquicoccus porphyridii</name>
    <dbReference type="NCBI Taxonomy" id="1852029"/>
    <lineage>
        <taxon>Bacteria</taxon>
        <taxon>Pseudomonadati</taxon>
        <taxon>Pseudomonadota</taxon>
        <taxon>Alphaproteobacteria</taxon>
        <taxon>Rhodobacterales</taxon>
        <taxon>Paracoccaceae</taxon>
        <taxon>Aquicoccus</taxon>
    </lineage>
</organism>
<comment type="caution">
    <text evidence="1">The sequence shown here is derived from an EMBL/GenBank/DDBJ whole genome shotgun (WGS) entry which is preliminary data.</text>
</comment>
<dbReference type="EMBL" id="VINQ01000239">
    <property type="protein sequence ID" value="KAA0907246.1"/>
    <property type="molecule type" value="Genomic_DNA"/>
</dbReference>
<dbReference type="Proteomes" id="UP000325291">
    <property type="component" value="Unassembled WGS sequence"/>
</dbReference>
<evidence type="ECO:0000313" key="1">
    <source>
        <dbReference type="EMBL" id="KAA0907246.1"/>
    </source>
</evidence>
<gene>
    <name evidence="1" type="ORF">FLO80_22650</name>
</gene>